<evidence type="ECO:0000256" key="1">
    <source>
        <dbReference type="SAM" id="MobiDB-lite"/>
    </source>
</evidence>
<dbReference type="AlphaFoldDB" id="A0AAW0ET35"/>
<evidence type="ECO:0000313" key="3">
    <source>
        <dbReference type="Proteomes" id="UP001430356"/>
    </source>
</evidence>
<gene>
    <name evidence="2" type="ORF">NESM_000632200</name>
</gene>
<sequence length="768" mass="80536">MLLRDDSIAQQFAVIARVAQLLQQVVVTSSSIVEPRHSIAAARESGGSTAATTMAARAAAAGATPLPFLRADSSAYTSAAVTPTKAASQPRSFRGTRAKSADRAVLQNPLQLPRVCTDESIAALRQLGFVLDDTMRQLQSSIDAQLLDFYAHLKGKADAAVPAGLVTKEREVAARRREGPQERVSPSLLPREPTQPAPPPLGVGPRSFTLPTDDSRSSASLHAGFVLDSDEVEEAGASSTAPFPDAAHIEKPFVSSTATAAAAAPRRGGNVTPSPTPPLRSATHSRSSSGTGLSNAPMARRIEEERAAASELQSFFFLLLESALRLSGATAAAVYMDDAAAQSSGGTGGSFYLPTTGSATVTGANSSGRAQFLHCVAHAHGHFPSSISCAVTNVLTTVASTGVAVNVQYSESSLLRLGTSGNSGPGVLTSTRPSVVPVVGAASATDAARHRFRGGGSHATGSRGGAHHSLFDMYNGVIVPIKGMGCLVLANKAKLAAAEATAPRFSVFDEHVAWSSALLCEVVLHRYERQLLLRATWAPSCVAALRPFVRERGRLHHDGDLAHGGNGGGAAAAGALRDRRGLFSKRGSRRFFPGGAPEAAKPSAADVDNAAVSSLVFDPQNDIFSKTLTMVRTGDPQVVKALPQELRSLPSGSSSRRVTNTAISAINTAAASAAVAATTAALPLPGQPAKLSDEEVFQAAAQYITNLESLWRRTISESNMMHIMVENYNKEMRKKEETIALLELKVRDLNYHVGQLERRGNYARLNAV</sequence>
<feature type="compositionally biased region" description="Pro residues" evidence="1">
    <location>
        <begin position="193"/>
        <end position="202"/>
    </location>
</feature>
<comment type="caution">
    <text evidence="2">The sequence shown here is derived from an EMBL/GenBank/DDBJ whole genome shotgun (WGS) entry which is preliminary data.</text>
</comment>
<evidence type="ECO:0000313" key="2">
    <source>
        <dbReference type="EMBL" id="KAK7196905.1"/>
    </source>
</evidence>
<proteinExistence type="predicted"/>
<feature type="region of interest" description="Disordered" evidence="1">
    <location>
        <begin position="171"/>
        <end position="216"/>
    </location>
</feature>
<name>A0AAW0ET35_9TRYP</name>
<dbReference type="Proteomes" id="UP001430356">
    <property type="component" value="Unassembled WGS sequence"/>
</dbReference>
<accession>A0AAW0ET35</accession>
<protein>
    <submittedName>
        <fullName evidence="2">Uncharacterized protein</fullName>
    </submittedName>
</protein>
<organism evidence="2 3">
    <name type="scientific">Novymonas esmeraldas</name>
    <dbReference type="NCBI Taxonomy" id="1808958"/>
    <lineage>
        <taxon>Eukaryota</taxon>
        <taxon>Discoba</taxon>
        <taxon>Euglenozoa</taxon>
        <taxon>Kinetoplastea</taxon>
        <taxon>Metakinetoplastina</taxon>
        <taxon>Trypanosomatida</taxon>
        <taxon>Trypanosomatidae</taxon>
        <taxon>Novymonas</taxon>
    </lineage>
</organism>
<dbReference type="EMBL" id="JAECZO010000088">
    <property type="protein sequence ID" value="KAK7196905.1"/>
    <property type="molecule type" value="Genomic_DNA"/>
</dbReference>
<feature type="compositionally biased region" description="Polar residues" evidence="1">
    <location>
        <begin position="282"/>
        <end position="294"/>
    </location>
</feature>
<keyword evidence="3" id="KW-1185">Reference proteome</keyword>
<feature type="region of interest" description="Disordered" evidence="1">
    <location>
        <begin position="257"/>
        <end position="297"/>
    </location>
</feature>
<feature type="compositionally biased region" description="Basic and acidic residues" evidence="1">
    <location>
        <begin position="171"/>
        <end position="181"/>
    </location>
</feature>
<reference evidence="2 3" key="1">
    <citation type="journal article" date="2021" name="MBio">
        <title>A New Model Trypanosomatid, Novymonas esmeraldas: Genomic Perception of Its 'Candidatus Pandoraea novymonadis' Endosymbiont.</title>
        <authorList>
            <person name="Zakharova A."/>
            <person name="Saura A."/>
            <person name="Butenko A."/>
            <person name="Podesvova L."/>
            <person name="Warmusova S."/>
            <person name="Kostygov A.Y."/>
            <person name="Nenarokova A."/>
            <person name="Lukes J."/>
            <person name="Opperdoes F.R."/>
            <person name="Yurchenko V."/>
        </authorList>
    </citation>
    <scope>NUCLEOTIDE SEQUENCE [LARGE SCALE GENOMIC DNA]</scope>
    <source>
        <strain evidence="2 3">E262AT.01</strain>
    </source>
</reference>